<keyword evidence="2" id="KW-1185">Reference proteome</keyword>
<comment type="caution">
    <text evidence="1">The sequence shown here is derived from an EMBL/GenBank/DDBJ whole genome shotgun (WGS) entry which is preliminary data.</text>
</comment>
<evidence type="ECO:0008006" key="3">
    <source>
        <dbReference type="Google" id="ProtNLM"/>
    </source>
</evidence>
<gene>
    <name evidence="1" type="ORF">SE18_15015</name>
</gene>
<dbReference type="Proteomes" id="UP000050277">
    <property type="component" value="Unassembled WGS sequence"/>
</dbReference>
<organism evidence="1 2">
    <name type="scientific">Herpetosiphon geysericola</name>
    <dbReference type="NCBI Taxonomy" id="70996"/>
    <lineage>
        <taxon>Bacteria</taxon>
        <taxon>Bacillati</taxon>
        <taxon>Chloroflexota</taxon>
        <taxon>Chloroflexia</taxon>
        <taxon>Herpetosiphonales</taxon>
        <taxon>Herpetosiphonaceae</taxon>
        <taxon>Herpetosiphon</taxon>
    </lineage>
</organism>
<name>A0A0P6Y8E3_9CHLR</name>
<dbReference type="AlphaFoldDB" id="A0A0P6Y8E3"/>
<evidence type="ECO:0000313" key="2">
    <source>
        <dbReference type="Proteomes" id="UP000050277"/>
    </source>
</evidence>
<protein>
    <recommendedName>
        <fullName evidence="3">Head decoration protein</fullName>
    </recommendedName>
</protein>
<sequence>MADVNTYANQLTSPAWAGDFLNREHLMPGGAKVDANQFMATDGAVVTLTANALVNAVSIAVSALANPIPSGTQLRFGAGKYAYTTANATAGAVTIAVEALPVALTNGDKATYKGTGMKPVTIVSGTLLGRTWAERDAGTAFGPAADIDEDIFFLAQDITDASKNNDADLYRHGGIVKENFVPGWANLSSTLKAFVRSRYQCTVGKA</sequence>
<dbReference type="RefSeq" id="WP_054535270.1">
    <property type="nucleotide sequence ID" value="NZ_LGKP01000022.1"/>
</dbReference>
<proteinExistence type="predicted"/>
<dbReference type="STRING" id="70996.SE18_15015"/>
<evidence type="ECO:0000313" key="1">
    <source>
        <dbReference type="EMBL" id="KPL86163.1"/>
    </source>
</evidence>
<accession>A0A0P6Y8E3</accession>
<dbReference type="EMBL" id="LGKP01000022">
    <property type="protein sequence ID" value="KPL86163.1"/>
    <property type="molecule type" value="Genomic_DNA"/>
</dbReference>
<reference evidence="1 2" key="1">
    <citation type="submission" date="2015-07" db="EMBL/GenBank/DDBJ databases">
        <title>Whole genome sequence of Herpetosiphon geysericola DSM 7119.</title>
        <authorList>
            <person name="Hemp J."/>
            <person name="Ward L.M."/>
            <person name="Pace L.A."/>
            <person name="Fischer W.W."/>
        </authorList>
    </citation>
    <scope>NUCLEOTIDE SEQUENCE [LARGE SCALE GENOMIC DNA]</scope>
    <source>
        <strain evidence="1 2">DSM 7119</strain>
    </source>
</reference>
<dbReference type="OrthoDB" id="1955612at2"/>